<dbReference type="Proteomes" id="UP000249557">
    <property type="component" value="Unassembled WGS sequence"/>
</dbReference>
<dbReference type="InterPro" id="IPR034718">
    <property type="entry name" value="RlpA"/>
</dbReference>
<dbReference type="GO" id="GO:0000270">
    <property type="term" value="P:peptidoglycan metabolic process"/>
    <property type="evidence" value="ECO:0007669"/>
    <property type="project" value="UniProtKB-UniRule"/>
</dbReference>
<dbReference type="InterPro" id="IPR036680">
    <property type="entry name" value="SPOR-like_sf"/>
</dbReference>
<dbReference type="HAMAP" id="MF_02071">
    <property type="entry name" value="RlpA"/>
    <property type="match status" value="1"/>
</dbReference>
<dbReference type="InterPro" id="IPR036908">
    <property type="entry name" value="RlpA-like_sf"/>
</dbReference>
<dbReference type="Gene3D" id="2.40.40.10">
    <property type="entry name" value="RlpA-like domain"/>
    <property type="match status" value="1"/>
</dbReference>
<dbReference type="SUPFAM" id="SSF50685">
    <property type="entry name" value="Barwin-like endoglucanases"/>
    <property type="match status" value="1"/>
</dbReference>
<dbReference type="Gene3D" id="3.30.70.1070">
    <property type="entry name" value="Sporulation related repeat"/>
    <property type="match status" value="1"/>
</dbReference>
<dbReference type="GO" id="GO:0005886">
    <property type="term" value="C:plasma membrane"/>
    <property type="evidence" value="ECO:0007669"/>
    <property type="project" value="UniProtKB-SubCell"/>
</dbReference>
<keyword evidence="1 6" id="KW-0732">Signal</keyword>
<proteinExistence type="inferred from homology"/>
<feature type="domain" description="SPOR" evidence="7">
    <location>
        <begin position="254"/>
        <end position="328"/>
    </location>
</feature>
<evidence type="ECO:0000256" key="1">
    <source>
        <dbReference type="ARBA" id="ARBA00022729"/>
    </source>
</evidence>
<accession>A0A2W4ZYB3</accession>
<keyword evidence="4" id="KW-0564">Palmitate</keyword>
<keyword evidence="2 4" id="KW-0456">Lyase</keyword>
<evidence type="ECO:0000256" key="3">
    <source>
        <dbReference type="ARBA" id="ARBA00023316"/>
    </source>
</evidence>
<dbReference type="CDD" id="cd22268">
    <property type="entry name" value="DPBB_RlpA-like"/>
    <property type="match status" value="1"/>
</dbReference>
<organism evidence="8 9">
    <name type="scientific">Micavibrio aeruginosavorus</name>
    <dbReference type="NCBI Taxonomy" id="349221"/>
    <lineage>
        <taxon>Bacteria</taxon>
        <taxon>Pseudomonadati</taxon>
        <taxon>Bdellovibrionota</taxon>
        <taxon>Bdellovibrionia</taxon>
        <taxon>Bdellovibrionales</taxon>
        <taxon>Pseudobdellovibrionaceae</taxon>
        <taxon>Micavibrio</taxon>
    </lineage>
</organism>
<dbReference type="GO" id="GO:0008932">
    <property type="term" value="F:lytic endotransglycosylase activity"/>
    <property type="evidence" value="ECO:0007669"/>
    <property type="project" value="UniProtKB-UniRule"/>
</dbReference>
<comment type="subcellular location">
    <subcellularLocation>
        <location evidence="4">Cell membrane</location>
        <topology evidence="4">Lipid-anchor</topology>
    </subcellularLocation>
</comment>
<evidence type="ECO:0000259" key="7">
    <source>
        <dbReference type="PROSITE" id="PS51724"/>
    </source>
</evidence>
<sequence length="328" mass="34867">MKNTLSALVLASALIVTGCAETQFGAHVAKSAMSTPSQGKYKVGNPYLIMGQEYYPQENFDYVETGIASWYGPGFHAKQTANGEEFNTNELTAAHRTLQMPSLVRVTNLENGRAVVLRVNDRGPFARGRIIDVSSRAADLLGFKGKGTAKVRVETLPAESRQIANDAKAGKDTRGYEVALNGNARPANPSQPVTLYPDQTALSVATLTPADTLQPAKVASVESVPLSPDRLQPVQGHIAPDGRFLPDPVVTQGPVVHTNIFVQAGAFSDQANAQRLANALGAKVYPTNVAGKSFYRVRVGPFQNVEQADAALAQMANGSAPKAVIVVE</sequence>
<evidence type="ECO:0000256" key="2">
    <source>
        <dbReference type="ARBA" id="ARBA00023239"/>
    </source>
</evidence>
<evidence type="ECO:0000256" key="6">
    <source>
        <dbReference type="SAM" id="SignalP"/>
    </source>
</evidence>
<gene>
    <name evidence="4" type="primary">rlpA</name>
    <name evidence="8" type="ORF">DI626_06965</name>
</gene>
<dbReference type="AlphaFoldDB" id="A0A2W4ZYB3"/>
<feature type="chain" id="PRO_5016187174" description="Probable endolytic peptidoglycan transglycosylase RlpA" evidence="6">
    <location>
        <begin position="23"/>
        <end position="328"/>
    </location>
</feature>
<dbReference type="NCBIfam" id="TIGR00413">
    <property type="entry name" value="rlpA"/>
    <property type="match status" value="1"/>
</dbReference>
<keyword evidence="3 4" id="KW-0961">Cell wall biogenesis/degradation</keyword>
<name>A0A2W4ZYB3_9BACT</name>
<reference evidence="8 9" key="1">
    <citation type="submission" date="2017-08" db="EMBL/GenBank/DDBJ databases">
        <title>Infants hospitalized years apart are colonized by the same room-sourced microbial strains.</title>
        <authorList>
            <person name="Brooks B."/>
            <person name="Olm M.R."/>
            <person name="Firek B.A."/>
            <person name="Baker R."/>
            <person name="Thomas B.C."/>
            <person name="Morowitz M.J."/>
            <person name="Banfield J.F."/>
        </authorList>
    </citation>
    <scope>NUCLEOTIDE SEQUENCE [LARGE SCALE GENOMIC DNA]</scope>
    <source>
        <strain evidence="8">S2_018_000_R2_104</strain>
    </source>
</reference>
<dbReference type="EC" id="4.2.2.-" evidence="4"/>
<keyword evidence="4" id="KW-1003">Cell membrane</keyword>
<dbReference type="PANTHER" id="PTHR34183:SF1">
    <property type="entry name" value="ENDOLYTIC PEPTIDOGLYCAN TRANSGLYCOSYLASE RLPA"/>
    <property type="match status" value="1"/>
</dbReference>
<dbReference type="InterPro" id="IPR009009">
    <property type="entry name" value="RlpA-like_DPBB"/>
</dbReference>
<evidence type="ECO:0000256" key="4">
    <source>
        <dbReference type="HAMAP-Rule" id="MF_02071"/>
    </source>
</evidence>
<dbReference type="PANTHER" id="PTHR34183">
    <property type="entry name" value="ENDOLYTIC PEPTIDOGLYCAN TRANSGLYCOSYLASE RLPA"/>
    <property type="match status" value="1"/>
</dbReference>
<dbReference type="SUPFAM" id="SSF110997">
    <property type="entry name" value="Sporulation related repeat"/>
    <property type="match status" value="1"/>
</dbReference>
<dbReference type="InterPro" id="IPR012997">
    <property type="entry name" value="RplA"/>
</dbReference>
<dbReference type="Pfam" id="PF03330">
    <property type="entry name" value="DPBB_1"/>
    <property type="match status" value="1"/>
</dbReference>
<protein>
    <recommendedName>
        <fullName evidence="4">Probable endolytic peptidoglycan transglycosylase RlpA</fullName>
        <ecNumber evidence="4">4.2.2.-</ecNumber>
    </recommendedName>
</protein>
<dbReference type="Pfam" id="PF05036">
    <property type="entry name" value="SPOR"/>
    <property type="match status" value="1"/>
</dbReference>
<dbReference type="PROSITE" id="PS51257">
    <property type="entry name" value="PROKAR_LIPOPROTEIN"/>
    <property type="match status" value="1"/>
</dbReference>
<evidence type="ECO:0000313" key="8">
    <source>
        <dbReference type="EMBL" id="PZO86097.1"/>
    </source>
</evidence>
<dbReference type="PROSITE" id="PS51724">
    <property type="entry name" value="SPOR"/>
    <property type="match status" value="1"/>
</dbReference>
<keyword evidence="4" id="KW-0449">Lipoprotein</keyword>
<evidence type="ECO:0000256" key="5">
    <source>
        <dbReference type="RuleBase" id="RU003495"/>
    </source>
</evidence>
<comment type="function">
    <text evidence="4">Lytic transglycosylase with a strong preference for naked glycan strands that lack stem peptides.</text>
</comment>
<keyword evidence="4" id="KW-0472">Membrane</keyword>
<dbReference type="InterPro" id="IPR007730">
    <property type="entry name" value="SPOR-like_dom"/>
</dbReference>
<comment type="caution">
    <text evidence="8">The sequence shown here is derived from an EMBL/GenBank/DDBJ whole genome shotgun (WGS) entry which is preliminary data.</text>
</comment>
<dbReference type="GO" id="GO:0042834">
    <property type="term" value="F:peptidoglycan binding"/>
    <property type="evidence" value="ECO:0007669"/>
    <property type="project" value="InterPro"/>
</dbReference>
<comment type="similarity">
    <text evidence="4 5">Belongs to the RlpA family.</text>
</comment>
<dbReference type="GO" id="GO:0071555">
    <property type="term" value="P:cell wall organization"/>
    <property type="evidence" value="ECO:0007669"/>
    <property type="project" value="UniProtKB-KW"/>
</dbReference>
<evidence type="ECO:0000313" key="9">
    <source>
        <dbReference type="Proteomes" id="UP000249557"/>
    </source>
</evidence>
<feature type="signal peptide" evidence="6">
    <location>
        <begin position="1"/>
        <end position="22"/>
    </location>
</feature>
<dbReference type="EMBL" id="QFNK01000131">
    <property type="protein sequence ID" value="PZO86097.1"/>
    <property type="molecule type" value="Genomic_DNA"/>
</dbReference>